<dbReference type="AlphaFoldDB" id="A0A094Q667"/>
<dbReference type="CDD" id="cd00090">
    <property type="entry name" value="HTH_ARSR"/>
    <property type="match status" value="1"/>
</dbReference>
<dbReference type="Pfam" id="PF03551">
    <property type="entry name" value="PadR"/>
    <property type="match status" value="1"/>
</dbReference>
<dbReference type="PANTHER" id="PTHR43252:SF2">
    <property type="entry name" value="TRANSCRIPTION REGULATOR, PADR-LIKE FAMILY"/>
    <property type="match status" value="1"/>
</dbReference>
<dbReference type="InterPro" id="IPR036390">
    <property type="entry name" value="WH_DNA-bd_sf"/>
</dbReference>
<feature type="domain" description="Transcription regulator PadR N-terminal" evidence="1">
    <location>
        <begin position="46"/>
        <end position="114"/>
    </location>
</feature>
<dbReference type="PANTHER" id="PTHR43252">
    <property type="entry name" value="TRANSCRIPTIONAL REGULATOR YQJI"/>
    <property type="match status" value="1"/>
</dbReference>
<sequence>MRESWFKNSDGARMGASAWETLDDLRKQFTRNVDMRMKRGDVRAAILRLLTESSMHGYQIIHEISTRSGGVWKPSPGSVYPALQLLADEGLVASKESAGKRTYSLTDAGRAVAEADAAKPAPWATGSDREPGPRGALAMAGLTVARAAADVARKAKEDKILEATSVLDEAAKKLRALLAQD</sequence>
<organism evidence="2">
    <name type="scientific">freshwater metagenome</name>
    <dbReference type="NCBI Taxonomy" id="449393"/>
    <lineage>
        <taxon>unclassified sequences</taxon>
        <taxon>metagenomes</taxon>
        <taxon>ecological metagenomes</taxon>
    </lineage>
</organism>
<accession>A0A094Q667</accession>
<evidence type="ECO:0000313" key="2">
    <source>
        <dbReference type="EMBL" id="KGA18882.1"/>
    </source>
</evidence>
<reference evidence="2" key="1">
    <citation type="submission" date="2014-06" db="EMBL/GenBank/DDBJ databases">
        <title>Key roles for freshwater Actinobacteria revealed by deep metagenomic sequencing.</title>
        <authorList>
            <person name="Ghai R."/>
            <person name="Mizuno C.M."/>
            <person name="Picazo A."/>
            <person name="Camacho A."/>
            <person name="Rodriguez-Valera F."/>
        </authorList>
    </citation>
    <scope>NUCLEOTIDE SEQUENCE</scope>
</reference>
<dbReference type="InterPro" id="IPR036388">
    <property type="entry name" value="WH-like_DNA-bd_sf"/>
</dbReference>
<dbReference type="EMBL" id="JNSL01000037">
    <property type="protein sequence ID" value="KGA18882.1"/>
    <property type="molecule type" value="Genomic_DNA"/>
</dbReference>
<dbReference type="InterPro" id="IPR005149">
    <property type="entry name" value="Tscrpt_reg_PadR_N"/>
</dbReference>
<protein>
    <recommendedName>
        <fullName evidence="1">Transcription regulator PadR N-terminal domain-containing protein</fullName>
    </recommendedName>
</protein>
<name>A0A094Q667_9ZZZZ</name>
<dbReference type="SUPFAM" id="SSF46785">
    <property type="entry name" value="Winged helix' DNA-binding domain"/>
    <property type="match status" value="1"/>
</dbReference>
<dbReference type="InterPro" id="IPR011991">
    <property type="entry name" value="ArsR-like_HTH"/>
</dbReference>
<gene>
    <name evidence="2" type="ORF">GM51_7510</name>
</gene>
<evidence type="ECO:0000259" key="1">
    <source>
        <dbReference type="Pfam" id="PF03551"/>
    </source>
</evidence>
<comment type="caution">
    <text evidence="2">The sequence shown here is derived from an EMBL/GenBank/DDBJ whole genome shotgun (WGS) entry which is preliminary data.</text>
</comment>
<dbReference type="Gene3D" id="1.10.10.10">
    <property type="entry name" value="Winged helix-like DNA-binding domain superfamily/Winged helix DNA-binding domain"/>
    <property type="match status" value="1"/>
</dbReference>
<proteinExistence type="predicted"/>